<keyword evidence="5 8" id="KW-1278">Translocase</keyword>
<comment type="function">
    <text evidence="8">Core subunit of the mitochondrial membrane respiratory chain NADH dehydrogenase (Complex I) which catalyzes electron transfer from NADH through the respiratory chain, using ubiquinone as an electron acceptor. Essential for the catalytic activity and assembly of complex I.</text>
</comment>
<dbReference type="PANTHER" id="PTHR33269">
    <property type="entry name" value="NADH-UBIQUINONE OXIDOREDUCTASE CHAIN 6"/>
    <property type="match status" value="1"/>
</dbReference>
<evidence type="ECO:0000313" key="9">
    <source>
        <dbReference type="EMBL" id="CDI44089.1"/>
    </source>
</evidence>
<accession>A0A0A1I5X8</accession>
<evidence type="ECO:0000256" key="4">
    <source>
        <dbReference type="ARBA" id="ARBA00022660"/>
    </source>
</evidence>
<dbReference type="PANTHER" id="PTHR33269:SF17">
    <property type="entry name" value="NADH-UBIQUINONE OXIDOREDUCTASE CHAIN 6"/>
    <property type="match status" value="1"/>
</dbReference>
<evidence type="ECO:0000256" key="1">
    <source>
        <dbReference type="ARBA" id="ARBA00003257"/>
    </source>
</evidence>
<keyword evidence="4 8" id="KW-0679">Respiratory chain</keyword>
<keyword evidence="8" id="KW-0472">Membrane</keyword>
<keyword evidence="8" id="KW-1133">Transmembrane helix</keyword>
<keyword evidence="8" id="KW-0812">Transmembrane</keyword>
<sequence>MLNQMMELMNTHNQYNNNLMMLLEYLSVMSALSVMFSSNAMVSMMYLMSLYMNVSMYLYFTGLGVMGLLYMLVYVGAMAMLFLFMLSLMNLKMSELSVTSNKQDMMFMLMMLMTLMYISNYVLNVESINDMMSLNNNDLIGESVEMYNVLNINWNDLSSYSELKIIGELLYTQYSMTMLMMGLMLLLAIMGVMIMTK</sequence>
<evidence type="ECO:0000256" key="8">
    <source>
        <dbReference type="RuleBase" id="RU004430"/>
    </source>
</evidence>
<feature type="transmembrane region" description="Helical" evidence="8">
    <location>
        <begin position="58"/>
        <end position="84"/>
    </location>
</feature>
<gene>
    <name evidence="9" type="primary">ND6</name>
</gene>
<dbReference type="EC" id="7.1.1.2" evidence="2 8"/>
<dbReference type="GO" id="GO:0031966">
    <property type="term" value="C:mitochondrial membrane"/>
    <property type="evidence" value="ECO:0007669"/>
    <property type="project" value="UniProtKB-SubCell"/>
</dbReference>
<evidence type="ECO:0000256" key="7">
    <source>
        <dbReference type="ARBA" id="ARBA00049551"/>
    </source>
</evidence>
<name>A0A0A1I5X8_GEOCN</name>
<reference evidence="9" key="1">
    <citation type="journal article" date="2015" name="Sci. Rep.">
        <title>Differential gene retention as an evolutionary mechanism to generate biodiversity and adaptation in yeasts.</title>
        <authorList>
            <person name="Morel G."/>
            <person name="Sterck L."/>
            <person name="Onesime D."/>
            <person name="Swennen D."/>
            <person name="Jacques N."/>
            <person name="Mallet S."/>
            <person name="Kreplak J."/>
            <person name="Couloux A."/>
            <person name="Labadie K."/>
            <person name="Anselem J."/>
            <person name="Beckerich J.-M."/>
            <person name="Van De Peer Y."/>
            <person name="Souciet J.-L."/>
            <person name="Casaregola S."/>
        </authorList>
    </citation>
    <scope>NUCLEOTIDE SEQUENCE</scope>
    <source>
        <strain evidence="9">CLIB 918</strain>
    </source>
</reference>
<feature type="transmembrane region" description="Helical" evidence="8">
    <location>
        <begin position="21"/>
        <end position="46"/>
    </location>
</feature>
<dbReference type="GO" id="GO:0008137">
    <property type="term" value="F:NADH dehydrogenase (ubiquinone) activity"/>
    <property type="evidence" value="ECO:0007669"/>
    <property type="project" value="UniProtKB-UniRule"/>
</dbReference>
<comment type="similarity">
    <text evidence="8">Belongs to the complex I subunit 6 family.</text>
</comment>
<feature type="transmembrane region" description="Helical" evidence="8">
    <location>
        <begin position="174"/>
        <end position="195"/>
    </location>
</feature>
<evidence type="ECO:0000256" key="5">
    <source>
        <dbReference type="ARBA" id="ARBA00022967"/>
    </source>
</evidence>
<proteinExistence type="inferred from homology"/>
<dbReference type="RefSeq" id="YP_009110272.1">
    <property type="nucleotide sequence ID" value="NC_025768.1"/>
</dbReference>
<dbReference type="InterPro" id="IPR042106">
    <property type="entry name" value="Nuo/plastoQ_OxRdtase_6_NuoJ"/>
</dbReference>
<dbReference type="EMBL" id="HG530139">
    <property type="protein sequence ID" value="CDI44089.1"/>
    <property type="molecule type" value="Genomic_DNA"/>
</dbReference>
<dbReference type="Gene3D" id="1.20.120.1200">
    <property type="entry name" value="NADH-ubiquinone/plastoquinone oxidoreductase chain 6, subunit NuoJ"/>
    <property type="match status" value="1"/>
</dbReference>
<dbReference type="InterPro" id="IPR001457">
    <property type="entry name" value="NADH_UbQ/plastoQ_OxRdtase_su6"/>
</dbReference>
<dbReference type="AlphaFoldDB" id="A0A0A1I5X8"/>
<organism evidence="9">
    <name type="scientific">Geotrichum candidum</name>
    <name type="common">Oospora lactis</name>
    <name type="synonym">Dipodascus geotrichum</name>
    <dbReference type="NCBI Taxonomy" id="1173061"/>
    <lineage>
        <taxon>Eukaryota</taxon>
        <taxon>Fungi</taxon>
        <taxon>Dikarya</taxon>
        <taxon>Ascomycota</taxon>
        <taxon>Saccharomycotina</taxon>
        <taxon>Dipodascomycetes</taxon>
        <taxon>Dipodascales</taxon>
        <taxon>Dipodascaceae</taxon>
        <taxon>Geotrichum</taxon>
    </lineage>
</organism>
<dbReference type="Pfam" id="PF00499">
    <property type="entry name" value="Oxidored_q3"/>
    <property type="match status" value="1"/>
</dbReference>
<evidence type="ECO:0000256" key="6">
    <source>
        <dbReference type="ARBA" id="ARBA00023075"/>
    </source>
</evidence>
<keyword evidence="6 8" id="KW-0830">Ubiquinone</keyword>
<geneLocation type="mitochondrion" evidence="9"/>
<keyword evidence="8" id="KW-0249">Electron transport</keyword>
<keyword evidence="8" id="KW-0813">Transport</keyword>
<keyword evidence="8" id="KW-0520">NAD</keyword>
<evidence type="ECO:0000256" key="3">
    <source>
        <dbReference type="ARBA" id="ARBA00021095"/>
    </source>
</evidence>
<comment type="subcellular location">
    <subcellularLocation>
        <location evidence="8">Mitochondrion membrane</location>
        <topology evidence="8">Multi-pass membrane protein</topology>
    </subcellularLocation>
</comment>
<keyword evidence="8 9" id="KW-0496">Mitochondrion</keyword>
<dbReference type="GeneID" id="22283501"/>
<evidence type="ECO:0000256" key="2">
    <source>
        <dbReference type="ARBA" id="ARBA00012944"/>
    </source>
</evidence>
<protein>
    <recommendedName>
        <fullName evidence="3 8">NADH-ubiquinone oxidoreductase chain 6</fullName>
        <ecNumber evidence="2 8">7.1.1.2</ecNumber>
    </recommendedName>
</protein>
<comment type="catalytic activity">
    <reaction evidence="7 8">
        <text>a ubiquinone + NADH + 5 H(+)(in) = a ubiquinol + NAD(+) + 4 H(+)(out)</text>
        <dbReference type="Rhea" id="RHEA:29091"/>
        <dbReference type="Rhea" id="RHEA-COMP:9565"/>
        <dbReference type="Rhea" id="RHEA-COMP:9566"/>
        <dbReference type="ChEBI" id="CHEBI:15378"/>
        <dbReference type="ChEBI" id="CHEBI:16389"/>
        <dbReference type="ChEBI" id="CHEBI:17976"/>
        <dbReference type="ChEBI" id="CHEBI:57540"/>
        <dbReference type="ChEBI" id="CHEBI:57945"/>
        <dbReference type="EC" id="7.1.1.2"/>
    </reaction>
</comment>
<comment type="function">
    <text evidence="1">Core subunit of the mitochondrial membrane respiratory chain NADH dehydrogenase (Complex I) that is believed to belong to the minimal assembly required for catalysis. Complex I functions in the transfer of electrons from NADH to the respiratory chain. The immediate electron acceptor for the enzyme is believed to be ubiquinone.</text>
</comment>
<feature type="transmembrane region" description="Helical" evidence="8">
    <location>
        <begin position="105"/>
        <end position="123"/>
    </location>
</feature>